<evidence type="ECO:0000256" key="8">
    <source>
        <dbReference type="ARBA" id="ARBA00023315"/>
    </source>
</evidence>
<reference evidence="13" key="1">
    <citation type="submission" date="2021-05" db="EMBL/GenBank/DDBJ databases">
        <authorList>
            <person name="Alioto T."/>
            <person name="Alioto T."/>
            <person name="Gomez Garrido J."/>
        </authorList>
    </citation>
    <scope>NUCLEOTIDE SEQUENCE</scope>
</reference>
<feature type="transmembrane region" description="Helical" evidence="12">
    <location>
        <begin position="187"/>
        <end position="213"/>
    </location>
</feature>
<organism evidence="13">
    <name type="scientific">Culex pipiens</name>
    <name type="common">House mosquito</name>
    <dbReference type="NCBI Taxonomy" id="7175"/>
    <lineage>
        <taxon>Eukaryota</taxon>
        <taxon>Metazoa</taxon>
        <taxon>Ecdysozoa</taxon>
        <taxon>Arthropoda</taxon>
        <taxon>Hexapoda</taxon>
        <taxon>Insecta</taxon>
        <taxon>Pterygota</taxon>
        <taxon>Neoptera</taxon>
        <taxon>Endopterygota</taxon>
        <taxon>Diptera</taxon>
        <taxon>Nematocera</taxon>
        <taxon>Culicoidea</taxon>
        <taxon>Culicidae</taxon>
        <taxon>Culicinae</taxon>
        <taxon>Culicini</taxon>
        <taxon>Culex</taxon>
        <taxon>Culex</taxon>
    </lineage>
</organism>
<dbReference type="PIRSF" id="PIRSF000439">
    <property type="entry name" value="Oat_ACAT_DAG_ARE"/>
    <property type="match status" value="1"/>
</dbReference>
<feature type="transmembrane region" description="Helical" evidence="12">
    <location>
        <begin position="225"/>
        <end position="246"/>
    </location>
</feature>
<name>A0A8D8FQV3_CULPI</name>
<evidence type="ECO:0000256" key="1">
    <source>
        <dbReference type="ARBA" id="ARBA00004477"/>
    </source>
</evidence>
<evidence type="ECO:0000313" key="13">
    <source>
        <dbReference type="EMBL" id="CAG6481812.1"/>
    </source>
</evidence>
<feature type="compositionally biased region" description="Basic and acidic residues" evidence="11">
    <location>
        <begin position="26"/>
        <end position="39"/>
    </location>
</feature>
<dbReference type="EMBL" id="HBUE01091518">
    <property type="protein sequence ID" value="CAG6481812.1"/>
    <property type="molecule type" value="Transcribed_RNA"/>
</dbReference>
<comment type="similarity">
    <text evidence="2 9">Belongs to the membrane-bound acyltransferase family. Sterol o-acyltransferase subfamily.</text>
</comment>
<dbReference type="PANTHER" id="PTHR10408">
    <property type="entry name" value="STEROL O-ACYLTRANSFERASE"/>
    <property type="match status" value="1"/>
</dbReference>
<dbReference type="AlphaFoldDB" id="A0A8D8FQV3"/>
<evidence type="ECO:0000256" key="7">
    <source>
        <dbReference type="ARBA" id="ARBA00023136"/>
    </source>
</evidence>
<sequence length="575" mass="66194">MSELNGSTNSASGSSSCGSSDGESNGVEKRAQRELKEEVVKDMAIDKMREKMDSLVHKLEKDVERKLDLLVEDLVGEVKLFNLKNYKLRELFKESSSSSISTADGGSSTSRGRNRSRTGGKLPDKEFVARNSLLTDLFEVKHIKTIYHIFVVILIIMFLNTVVHDFVDRGRINLGFRPIVAGFGKFHIALLLWSCMQIATLCVYPSFCLWVFVRKDCKKNESRKVWDISSIFGLLFYQCTFVAFVIKAVLWLDLPPASSVAVLMEMTRFVMKVHAFVRSNIPRALEKTTKTAPEDKPAYAVAVPSFSKFIYFLFAPTLVYRDEYPRTKRIRWSIVFRHVLEVIGVIFYISFIFERFLTPLFDRFGHAEISSGKFVLSLFGSVMPGSLSFLCGFYCLLHAWMNASSELLRFADRLFYRDWWNASSFAEYIRSWNVVVHDWLYTYIYKDAVEHVFKDCRFLATVLVFTVSAIFHEVILAFAFRFFFPVMFVQFEFMGLLLMFVTRNMSKDVGNILLWLMLCIGNGIQLSLYNMEYYARRNCPVSGESLVDYLIPVSWSCNGISHNPNWTISAPWELN</sequence>
<protein>
    <recommendedName>
        <fullName evidence="9">O-acyltransferase</fullName>
    </recommendedName>
</protein>
<keyword evidence="5 9" id="KW-0256">Endoplasmic reticulum</keyword>
<comment type="subcellular location">
    <subcellularLocation>
        <location evidence="1 9">Endoplasmic reticulum membrane</location>
        <topology evidence="1 9">Multi-pass membrane protein</topology>
    </subcellularLocation>
</comment>
<feature type="transmembrane region" description="Helical" evidence="12">
    <location>
        <begin position="458"/>
        <end position="476"/>
    </location>
</feature>
<evidence type="ECO:0000256" key="10">
    <source>
        <dbReference type="PIRSR" id="PIRSR000439-1"/>
    </source>
</evidence>
<evidence type="ECO:0000256" key="12">
    <source>
        <dbReference type="SAM" id="Phobius"/>
    </source>
</evidence>
<feature type="region of interest" description="Disordered" evidence="11">
    <location>
        <begin position="98"/>
        <end position="123"/>
    </location>
</feature>
<evidence type="ECO:0000256" key="9">
    <source>
        <dbReference type="PIRNR" id="PIRNR000439"/>
    </source>
</evidence>
<keyword evidence="6 12" id="KW-1133">Transmembrane helix</keyword>
<keyword evidence="4 12" id="KW-0812">Transmembrane</keyword>
<keyword evidence="8 9" id="KW-0012">Acyltransferase</keyword>
<evidence type="ECO:0000256" key="2">
    <source>
        <dbReference type="ARBA" id="ARBA00009010"/>
    </source>
</evidence>
<feature type="transmembrane region" description="Helical" evidence="12">
    <location>
        <begin position="298"/>
        <end position="320"/>
    </location>
</feature>
<dbReference type="InterPro" id="IPR004299">
    <property type="entry name" value="MBOAT_fam"/>
</dbReference>
<dbReference type="InterPro" id="IPR014371">
    <property type="entry name" value="Oat_ACAT_DAG_ARE"/>
</dbReference>
<dbReference type="GO" id="GO:0005789">
    <property type="term" value="C:endoplasmic reticulum membrane"/>
    <property type="evidence" value="ECO:0007669"/>
    <property type="project" value="UniProtKB-SubCell"/>
</dbReference>
<feature type="transmembrane region" description="Helical" evidence="12">
    <location>
        <begin position="373"/>
        <end position="397"/>
    </location>
</feature>
<evidence type="ECO:0000256" key="3">
    <source>
        <dbReference type="ARBA" id="ARBA00022679"/>
    </source>
</evidence>
<feature type="transmembrane region" description="Helical" evidence="12">
    <location>
        <begin position="146"/>
        <end position="167"/>
    </location>
</feature>
<proteinExistence type="inferred from homology"/>
<dbReference type="Pfam" id="PF03062">
    <property type="entry name" value="MBOAT"/>
    <property type="match status" value="1"/>
</dbReference>
<feature type="transmembrane region" description="Helical" evidence="12">
    <location>
        <begin position="512"/>
        <end position="531"/>
    </location>
</feature>
<feature type="region of interest" description="Disordered" evidence="11">
    <location>
        <begin position="1"/>
        <end position="39"/>
    </location>
</feature>
<feature type="transmembrane region" description="Helical" evidence="12">
    <location>
        <begin position="332"/>
        <end position="353"/>
    </location>
</feature>
<feature type="compositionally biased region" description="Low complexity" evidence="11">
    <location>
        <begin position="1"/>
        <end position="25"/>
    </location>
</feature>
<feature type="active site" evidence="10">
    <location>
        <position position="472"/>
    </location>
</feature>
<keyword evidence="3 9" id="KW-0808">Transferase</keyword>
<feature type="compositionally biased region" description="Low complexity" evidence="11">
    <location>
        <begin position="98"/>
        <end position="111"/>
    </location>
</feature>
<accession>A0A8D8FQV3</accession>
<dbReference type="PANTHER" id="PTHR10408:SF8">
    <property type="entry name" value="O-ACYLTRANSFERASE"/>
    <property type="match status" value="1"/>
</dbReference>
<evidence type="ECO:0000256" key="4">
    <source>
        <dbReference type="ARBA" id="ARBA00022692"/>
    </source>
</evidence>
<keyword evidence="7 9" id="KW-0472">Membrane</keyword>
<evidence type="ECO:0000256" key="5">
    <source>
        <dbReference type="ARBA" id="ARBA00022824"/>
    </source>
</evidence>
<evidence type="ECO:0000256" key="6">
    <source>
        <dbReference type="ARBA" id="ARBA00022989"/>
    </source>
</evidence>
<dbReference type="GO" id="GO:0008203">
    <property type="term" value="P:cholesterol metabolic process"/>
    <property type="evidence" value="ECO:0007669"/>
    <property type="project" value="TreeGrafter"/>
</dbReference>
<evidence type="ECO:0000256" key="11">
    <source>
        <dbReference type="SAM" id="MobiDB-lite"/>
    </source>
</evidence>
<dbReference type="GO" id="GO:0008374">
    <property type="term" value="F:O-acyltransferase activity"/>
    <property type="evidence" value="ECO:0007669"/>
    <property type="project" value="InterPro"/>
</dbReference>